<sequence>MYGNGMLRIPDEMVIPWTGENSITQLFNTVYPNISVNARDKSYMVERAIMAPINESADAINQNAINTFPGDEKVFYSFDSVED</sequence>
<dbReference type="EMBL" id="JAJJMB010008951">
    <property type="protein sequence ID" value="KAI3918974.1"/>
    <property type="molecule type" value="Genomic_DNA"/>
</dbReference>
<name>A0AAD4SQZ6_9MAGN</name>
<evidence type="ECO:0000313" key="2">
    <source>
        <dbReference type="Proteomes" id="UP001202328"/>
    </source>
</evidence>
<evidence type="ECO:0000313" key="1">
    <source>
        <dbReference type="EMBL" id="KAI3918974.1"/>
    </source>
</evidence>
<dbReference type="AlphaFoldDB" id="A0AAD4SQZ6"/>
<gene>
    <name evidence="1" type="ORF">MKW98_017422</name>
</gene>
<keyword evidence="2" id="KW-1185">Reference proteome</keyword>
<protein>
    <recommendedName>
        <fullName evidence="3">ATP-dependent DNA helicase</fullName>
    </recommendedName>
</protein>
<organism evidence="1 2">
    <name type="scientific">Papaver atlanticum</name>
    <dbReference type="NCBI Taxonomy" id="357466"/>
    <lineage>
        <taxon>Eukaryota</taxon>
        <taxon>Viridiplantae</taxon>
        <taxon>Streptophyta</taxon>
        <taxon>Embryophyta</taxon>
        <taxon>Tracheophyta</taxon>
        <taxon>Spermatophyta</taxon>
        <taxon>Magnoliopsida</taxon>
        <taxon>Ranunculales</taxon>
        <taxon>Papaveraceae</taxon>
        <taxon>Papaveroideae</taxon>
        <taxon>Papaver</taxon>
    </lineage>
</organism>
<evidence type="ECO:0008006" key="3">
    <source>
        <dbReference type="Google" id="ProtNLM"/>
    </source>
</evidence>
<comment type="caution">
    <text evidence="1">The sequence shown here is derived from an EMBL/GenBank/DDBJ whole genome shotgun (WGS) entry which is preliminary data.</text>
</comment>
<dbReference type="Proteomes" id="UP001202328">
    <property type="component" value="Unassembled WGS sequence"/>
</dbReference>
<accession>A0AAD4SQZ6</accession>
<feature type="non-terminal residue" evidence="1">
    <location>
        <position position="1"/>
    </location>
</feature>
<reference evidence="1" key="1">
    <citation type="submission" date="2022-04" db="EMBL/GenBank/DDBJ databases">
        <title>A functionally conserved STORR gene fusion in Papaver species that diverged 16.8 million years ago.</title>
        <authorList>
            <person name="Catania T."/>
        </authorList>
    </citation>
    <scope>NUCLEOTIDE SEQUENCE</scope>
    <source>
        <strain evidence="1">S-188037</strain>
    </source>
</reference>
<proteinExistence type="predicted"/>